<dbReference type="GO" id="GO:0016787">
    <property type="term" value="F:hydrolase activity"/>
    <property type="evidence" value="ECO:0007669"/>
    <property type="project" value="UniProtKB-KW"/>
</dbReference>
<dbReference type="SMART" id="SM00855">
    <property type="entry name" value="PGAM"/>
    <property type="match status" value="1"/>
</dbReference>
<sequence length="213" mass="23291">MDGLDEVTRLVCVRHGQTDWNAQGRIQGQLDIDLNPLGQAQAQALAAALQDEGLDQVVCSDLRRCRQTLAPLLLQRTLPVRWHAGLRERSFGDFQGQTWVELAAREPEALQRWKSRDPDFSAPGGESLRAFSERVLAVVRELAAAHAGQTLLLVTHGGVLDCLYRAALGLDLQAARSWRLGNAAINRLMVSGGRLHLVGWADETHLPALPASA</sequence>
<dbReference type="CDD" id="cd07067">
    <property type="entry name" value="HP_PGM_like"/>
    <property type="match status" value="1"/>
</dbReference>
<dbReference type="Proteomes" id="UP001462640">
    <property type="component" value="Unassembled WGS sequence"/>
</dbReference>
<dbReference type="EMBL" id="JBDPZC010000011">
    <property type="protein sequence ID" value="MEO3715114.1"/>
    <property type="molecule type" value="Genomic_DNA"/>
</dbReference>
<dbReference type="PANTHER" id="PTHR48100:SF1">
    <property type="entry name" value="HISTIDINE PHOSPHATASE FAMILY PROTEIN-RELATED"/>
    <property type="match status" value="1"/>
</dbReference>
<name>A0ABV0GJ95_9BURK</name>
<gene>
    <name evidence="1" type="ORF">ABDJ40_20295</name>
</gene>
<proteinExistence type="predicted"/>
<evidence type="ECO:0000313" key="1">
    <source>
        <dbReference type="EMBL" id="MEO3715114.1"/>
    </source>
</evidence>
<dbReference type="Pfam" id="PF00300">
    <property type="entry name" value="His_Phos_1"/>
    <property type="match status" value="1"/>
</dbReference>
<dbReference type="EC" id="3.1.3.-" evidence="1"/>
<keyword evidence="2" id="KW-1185">Reference proteome</keyword>
<keyword evidence="1" id="KW-0378">Hydrolase</keyword>
<protein>
    <submittedName>
        <fullName evidence="1">Histidine phosphatase family protein</fullName>
        <ecNumber evidence="1">3.1.3.-</ecNumber>
    </submittedName>
</protein>
<accession>A0ABV0GJ95</accession>
<dbReference type="RefSeq" id="WP_347612383.1">
    <property type="nucleotide sequence ID" value="NZ_JBDPZC010000011.1"/>
</dbReference>
<dbReference type="InterPro" id="IPR013078">
    <property type="entry name" value="His_Pase_superF_clade-1"/>
</dbReference>
<evidence type="ECO:0000313" key="2">
    <source>
        <dbReference type="Proteomes" id="UP001462640"/>
    </source>
</evidence>
<dbReference type="SUPFAM" id="SSF53254">
    <property type="entry name" value="Phosphoglycerate mutase-like"/>
    <property type="match status" value="1"/>
</dbReference>
<dbReference type="InterPro" id="IPR029033">
    <property type="entry name" value="His_PPase_superfam"/>
</dbReference>
<dbReference type="InterPro" id="IPR050275">
    <property type="entry name" value="PGM_Phosphatase"/>
</dbReference>
<dbReference type="Gene3D" id="3.40.50.1240">
    <property type="entry name" value="Phosphoglycerate mutase-like"/>
    <property type="match status" value="1"/>
</dbReference>
<organism evidence="1 2">
    <name type="scientific">Roseateles flavus</name>
    <dbReference type="NCBI Taxonomy" id="3149041"/>
    <lineage>
        <taxon>Bacteria</taxon>
        <taxon>Pseudomonadati</taxon>
        <taxon>Pseudomonadota</taxon>
        <taxon>Betaproteobacteria</taxon>
        <taxon>Burkholderiales</taxon>
        <taxon>Sphaerotilaceae</taxon>
        <taxon>Roseateles</taxon>
    </lineage>
</organism>
<dbReference type="PANTHER" id="PTHR48100">
    <property type="entry name" value="BROAD-SPECIFICITY PHOSPHATASE YOR283W-RELATED"/>
    <property type="match status" value="1"/>
</dbReference>
<comment type="caution">
    <text evidence="1">The sequence shown here is derived from an EMBL/GenBank/DDBJ whole genome shotgun (WGS) entry which is preliminary data.</text>
</comment>
<reference evidence="1 2" key="1">
    <citation type="submission" date="2024-05" db="EMBL/GenBank/DDBJ databases">
        <title>Roseateles sp. 2.12 16S ribosomal RNA gene Genome sequencing and assembly.</title>
        <authorList>
            <person name="Woo H."/>
        </authorList>
    </citation>
    <scope>NUCLEOTIDE SEQUENCE [LARGE SCALE GENOMIC DNA]</scope>
    <source>
        <strain evidence="1 2">2.12</strain>
    </source>
</reference>